<sequence length="126" mass="13884">MSMQTTERKLGATNARLLFLSLSSLALLAGAQPATAQNAKASSSAAANVVDVARIYGRIQIVKSFPDYRVKVVRSFPDLKVQVVKSFPNGPGRWQMVESFPDYKIQLVDSFPDFEIQYVDSFPGKP</sequence>
<dbReference type="InterPro" id="IPR046148">
    <property type="entry name" value="Septknot"/>
</dbReference>
<accession>A0AAU9ARY0</accession>
<dbReference type="Proteomes" id="UP000218824">
    <property type="component" value="Chromosome"/>
</dbReference>
<dbReference type="AlphaFoldDB" id="A0AAU9ARY0"/>
<dbReference type="KEGG" id="lem:LEN_2528"/>
<gene>
    <name evidence="3" type="ORF">LEN_2528</name>
</gene>
<protein>
    <recommendedName>
        <fullName evidence="2">7(1) septoil knot domain-containing protein</fullName>
    </recommendedName>
</protein>
<feature type="signal peptide" evidence="1">
    <location>
        <begin position="1"/>
        <end position="36"/>
    </location>
</feature>
<evidence type="ECO:0000256" key="1">
    <source>
        <dbReference type="SAM" id="SignalP"/>
    </source>
</evidence>
<feature type="chain" id="PRO_5043919481" description="7(1) septoil knot domain-containing protein" evidence="1">
    <location>
        <begin position="37"/>
        <end position="126"/>
    </location>
</feature>
<evidence type="ECO:0000259" key="2">
    <source>
        <dbReference type="Pfam" id="PF19647"/>
    </source>
</evidence>
<keyword evidence="1" id="KW-0732">Signal</keyword>
<name>A0AAU9ARY0_LYSEN</name>
<reference evidence="3 4" key="1">
    <citation type="journal article" date="2017" name="DNA Res.">
        <title>Complete genome sequence and expression profile of the commercial lytic enzyme producer Lysobacter enzymogenes M497-1.</title>
        <authorList>
            <person name="Takami H."/>
            <person name="Toyoda A."/>
            <person name="Uchiyama I."/>
            <person name="Itoh T."/>
            <person name="Takaki Y."/>
            <person name="Arai W."/>
            <person name="Nishi S."/>
            <person name="Kawai M."/>
            <person name="Shinya K."/>
            <person name="Ikeda H."/>
        </authorList>
    </citation>
    <scope>NUCLEOTIDE SEQUENCE [LARGE SCALE GENOMIC DNA]</scope>
    <source>
        <strain evidence="3 4">M497-1</strain>
    </source>
</reference>
<evidence type="ECO:0000313" key="4">
    <source>
        <dbReference type="Proteomes" id="UP000218824"/>
    </source>
</evidence>
<dbReference type="RefSeq" id="WP_198420059.1">
    <property type="nucleotide sequence ID" value="NZ_AP014940.1"/>
</dbReference>
<dbReference type="EMBL" id="AP014940">
    <property type="protein sequence ID" value="BAV98015.1"/>
    <property type="molecule type" value="Genomic_DNA"/>
</dbReference>
<evidence type="ECO:0000313" key="3">
    <source>
        <dbReference type="EMBL" id="BAV98015.1"/>
    </source>
</evidence>
<dbReference type="Pfam" id="PF19647">
    <property type="entry name" value="Septknot"/>
    <property type="match status" value="1"/>
</dbReference>
<dbReference type="GeneID" id="83064375"/>
<organism evidence="3 4">
    <name type="scientific">Lysobacter enzymogenes</name>
    <dbReference type="NCBI Taxonomy" id="69"/>
    <lineage>
        <taxon>Bacteria</taxon>
        <taxon>Pseudomonadati</taxon>
        <taxon>Pseudomonadota</taxon>
        <taxon>Gammaproteobacteria</taxon>
        <taxon>Lysobacterales</taxon>
        <taxon>Lysobacteraceae</taxon>
        <taxon>Lysobacter</taxon>
    </lineage>
</organism>
<feature type="domain" description="7(1) septoil knot" evidence="2">
    <location>
        <begin position="53"/>
        <end position="124"/>
    </location>
</feature>
<proteinExistence type="predicted"/>